<organism evidence="8 9">
    <name type="scientific">Brachionus calyciflorus</name>
    <dbReference type="NCBI Taxonomy" id="104777"/>
    <lineage>
        <taxon>Eukaryota</taxon>
        <taxon>Metazoa</taxon>
        <taxon>Spiralia</taxon>
        <taxon>Gnathifera</taxon>
        <taxon>Rotifera</taxon>
        <taxon>Eurotatoria</taxon>
        <taxon>Monogononta</taxon>
        <taxon>Pseudotrocha</taxon>
        <taxon>Ploima</taxon>
        <taxon>Brachionidae</taxon>
        <taxon>Brachionus</taxon>
    </lineage>
</organism>
<evidence type="ECO:0000313" key="8">
    <source>
        <dbReference type="EMBL" id="CAF0891679.1"/>
    </source>
</evidence>
<dbReference type="GO" id="GO:0046576">
    <property type="term" value="F:rhamnogalacturonan alpha-L-rhamnopyranosyl-(1-&gt;4)-alpha-D-galactopyranosyluronide lyase activity"/>
    <property type="evidence" value="ECO:0007669"/>
    <property type="project" value="UniProtKB-ARBA"/>
</dbReference>
<comment type="caution">
    <text evidence="8">The sequence shown here is derived from an EMBL/GenBank/DDBJ whole genome shotgun (WGS) entry which is preliminary data.</text>
</comment>
<dbReference type="InterPro" id="IPR011050">
    <property type="entry name" value="Pectin_lyase_fold/virulence"/>
</dbReference>
<comment type="similarity">
    <text evidence="1 6">Belongs to the glycosyl hydrolase 28 family.</text>
</comment>
<feature type="signal peptide" evidence="7">
    <location>
        <begin position="1"/>
        <end position="23"/>
    </location>
</feature>
<proteinExistence type="inferred from homology"/>
<gene>
    <name evidence="8" type="ORF">OXX778_LOCUS10944</name>
</gene>
<name>A0A813YYH9_9BILA</name>
<dbReference type="InterPro" id="IPR012334">
    <property type="entry name" value="Pectin_lyas_fold"/>
</dbReference>
<dbReference type="Gene3D" id="2.160.20.10">
    <property type="entry name" value="Single-stranded right-handed beta-helix, Pectin lyase-like"/>
    <property type="match status" value="1"/>
</dbReference>
<dbReference type="GO" id="GO:0005975">
    <property type="term" value="P:carbohydrate metabolic process"/>
    <property type="evidence" value="ECO:0007669"/>
    <property type="project" value="InterPro"/>
</dbReference>
<accession>A0A813YYH9</accession>
<dbReference type="PANTHER" id="PTHR31736">
    <property type="match status" value="1"/>
</dbReference>
<keyword evidence="5 6" id="KW-0326">Glycosidase</keyword>
<dbReference type="Pfam" id="PF00295">
    <property type="entry name" value="Glyco_hydro_28"/>
    <property type="match status" value="1"/>
</dbReference>
<feature type="chain" id="PRO_5032756227" description="Glycoside hydrolase family 28" evidence="7">
    <location>
        <begin position="24"/>
        <end position="441"/>
    </location>
</feature>
<evidence type="ECO:0000256" key="6">
    <source>
        <dbReference type="RuleBase" id="RU361169"/>
    </source>
</evidence>
<evidence type="ECO:0000256" key="3">
    <source>
        <dbReference type="ARBA" id="ARBA00023157"/>
    </source>
</evidence>
<keyword evidence="4" id="KW-0325">Glycoprotein</keyword>
<evidence type="ECO:0000256" key="4">
    <source>
        <dbReference type="ARBA" id="ARBA00023180"/>
    </source>
</evidence>
<keyword evidence="7" id="KW-0732">Signal</keyword>
<protein>
    <recommendedName>
        <fullName evidence="10">Glycoside hydrolase family 28</fullName>
    </recommendedName>
</protein>
<dbReference type="InterPro" id="IPR000743">
    <property type="entry name" value="Glyco_hydro_28"/>
</dbReference>
<evidence type="ECO:0008006" key="10">
    <source>
        <dbReference type="Google" id="ProtNLM"/>
    </source>
</evidence>
<keyword evidence="3" id="KW-1015">Disulfide bond</keyword>
<keyword evidence="2 6" id="KW-0378">Hydrolase</keyword>
<evidence type="ECO:0000256" key="7">
    <source>
        <dbReference type="SAM" id="SignalP"/>
    </source>
</evidence>
<dbReference type="AlphaFoldDB" id="A0A813YYH9"/>
<dbReference type="SUPFAM" id="SSF51126">
    <property type="entry name" value="Pectin lyase-like"/>
    <property type="match status" value="1"/>
</dbReference>
<dbReference type="PANTHER" id="PTHR31736:SF19">
    <property type="entry name" value="PECTIN LYASE SUPERFAMILY PROTEIN-RELATED"/>
    <property type="match status" value="1"/>
</dbReference>
<reference evidence="8" key="1">
    <citation type="submission" date="2021-02" db="EMBL/GenBank/DDBJ databases">
        <authorList>
            <person name="Nowell W R."/>
        </authorList>
    </citation>
    <scope>NUCLEOTIDE SEQUENCE</scope>
    <source>
        <strain evidence="8">Ploen Becks lab</strain>
    </source>
</reference>
<evidence type="ECO:0000313" key="9">
    <source>
        <dbReference type="Proteomes" id="UP000663879"/>
    </source>
</evidence>
<dbReference type="OrthoDB" id="187139at2759"/>
<evidence type="ECO:0000256" key="1">
    <source>
        <dbReference type="ARBA" id="ARBA00008834"/>
    </source>
</evidence>
<dbReference type="Proteomes" id="UP000663879">
    <property type="component" value="Unassembled WGS sequence"/>
</dbReference>
<keyword evidence="9" id="KW-1185">Reference proteome</keyword>
<evidence type="ECO:0000256" key="2">
    <source>
        <dbReference type="ARBA" id="ARBA00022801"/>
    </source>
</evidence>
<sequence>MLNNKILKIFLLTLFSFYTITKSLNIDDFGAKSDDESYETAIKNGQALLNCIIAANSSLDRKVLIPKGKNYTLIPAGIVTSLTNITIELNGILTAWNGPQIKWPNDTRGEAIALISLKNTIGLVIKGDGIMEGNGYSWWVYVFKNGHDNRPNLLDVITCKDTLVEGITLKNAARYHHNFLDAFNLTMQNLKIFVNITDPNEKFSLPTFPLNTDGIDIRGKNIIIRNLTCENYDDAVAVKPSHKNQNVYADCTENVLIENSYVKYGVGMSIGSVPPNPDYACIRNVTIRNIKFDTPIKAIYIKPNPGNNGEGLISDVTYENIEIVEPLWWAIYIGTQQQKQPHSETDTGCSFFYPLPGTQCPANPRVSVDKITFKNVNIYGGLLSPGVMKCNETNPCTNLIFDGVNVYNQSGFPIKDGYFCENFSGFARNSNIVPSCLKKID</sequence>
<evidence type="ECO:0000256" key="5">
    <source>
        <dbReference type="ARBA" id="ARBA00023295"/>
    </source>
</evidence>
<dbReference type="GO" id="GO:0004650">
    <property type="term" value="F:polygalacturonase activity"/>
    <property type="evidence" value="ECO:0007669"/>
    <property type="project" value="InterPro"/>
</dbReference>
<dbReference type="EMBL" id="CAJNOC010001794">
    <property type="protein sequence ID" value="CAF0891679.1"/>
    <property type="molecule type" value="Genomic_DNA"/>
</dbReference>